<feature type="domain" description="EGF-like" evidence="17">
    <location>
        <begin position="170"/>
        <end position="212"/>
    </location>
</feature>
<dbReference type="EMBL" id="JAYKXH010000006">
    <property type="protein sequence ID" value="KAK7165620.1"/>
    <property type="molecule type" value="Genomic_DNA"/>
</dbReference>
<dbReference type="InterPro" id="IPR000832">
    <property type="entry name" value="GPCR_2_secretin-like"/>
</dbReference>
<protein>
    <recommendedName>
        <fullName evidence="22">CD97 antigen-like</fullName>
    </recommendedName>
</protein>
<evidence type="ECO:0000256" key="2">
    <source>
        <dbReference type="ARBA" id="ARBA00022475"/>
    </source>
</evidence>
<comment type="caution">
    <text evidence="13">Lacks conserved residue(s) required for the propagation of feature annotation.</text>
</comment>
<sequence length="765" mass="85091">MFPNMELKWALLLLGFFLLSSESSGCDVGFKRINRTCVDDDECVTPSLCGENAQCFNTNGSYYCICDEGFRSYPPNFTATTGQCEDINECTEKTHTCSSDMECVNTAGSYNCSCPEGYYHDAGLNSSCADVDECVSSVCGVHSSCTNTHGSFLCICSSGFDNRENGTCTDINECEDPDVCGTNADCINHPGSFICKCHKGYSNYGNNQSKCIETSCDEFDFKSDMEEKLKDLLALLRNSCESLSDTDGGRQTGEQLLENLFTATNDLLLDGNIADGEMLSQFLGAVENSMRLIGPQLKKPVTRMETHNTFAEVAVRRGQAPPSGRVTLSTDSALFKTNWETVVGESYPGFAFVALVSYKDMNSSSDHFHTMSRERSDDRERNITYQLNSKVVTAVVSNPETNQLSEPVTLIFTHEQERAESEGVAYSCVYWNEAEGAWSGRGCEEAWSNGTHTACSCSHLSSFAVLMALYPVQDSFELVLITRVGLVLSLLCLFLCILTFRFCRSIQGTRNSIHLHLSVCLFIADLVFLCGISSTHSQVACAVVAGLLHFFFLSAFCWMLLEGVQLYRMVVLVFHTTLKHLYMYAVGYGVPLVIVIISAVSYPRGYGTDRHCWLALEFMWSFFVPVCIIVVLNSLFFIITVWKLAEKFSSLNPDLSKLRNIRGFTVTAMAQLCVLGGMWVFGCFLFQENGTEVMLYLFTILNSLQGALIFIMHCLLSKQVREEYCKLISRICSDKEKKYSDFSTNQSSNSQRPLRSDQSTAESKI</sequence>
<dbReference type="InterPro" id="IPR003056">
    <property type="entry name" value="GPCR_2_ADGRE2_ADGRE5"/>
</dbReference>
<dbReference type="SMART" id="SM00179">
    <property type="entry name" value="EGF_CA"/>
    <property type="match status" value="4"/>
</dbReference>
<keyword evidence="12" id="KW-0325">Glycoprotein</keyword>
<dbReference type="PROSITE" id="PS50221">
    <property type="entry name" value="GAIN_B"/>
    <property type="match status" value="1"/>
</dbReference>
<comment type="caution">
    <text evidence="20">The sequence shown here is derived from an EMBL/GenBank/DDBJ whole genome shotgun (WGS) entry which is preliminary data.</text>
</comment>
<proteinExistence type="predicted"/>
<evidence type="ECO:0000256" key="9">
    <source>
        <dbReference type="ARBA" id="ARBA00022989"/>
    </source>
</evidence>
<evidence type="ECO:0000256" key="10">
    <source>
        <dbReference type="ARBA" id="ARBA00023136"/>
    </source>
</evidence>
<dbReference type="InterPro" id="IPR057244">
    <property type="entry name" value="GAIN_B"/>
</dbReference>
<evidence type="ECO:0000313" key="20">
    <source>
        <dbReference type="EMBL" id="KAK7165620.1"/>
    </source>
</evidence>
<dbReference type="PANTHER" id="PTHR12011:SF433">
    <property type="entry name" value="ADHESION G PROTEIN-COUPLED RECEPTOR E1-LIKE-RELATED"/>
    <property type="match status" value="1"/>
</dbReference>
<dbReference type="GO" id="GO:0007189">
    <property type="term" value="P:adenylate cyclase-activating G protein-coupled receptor signaling pathway"/>
    <property type="evidence" value="ECO:0007669"/>
    <property type="project" value="TreeGrafter"/>
</dbReference>
<dbReference type="Gene3D" id="2.10.25.10">
    <property type="entry name" value="Laminin"/>
    <property type="match status" value="4"/>
</dbReference>
<evidence type="ECO:0000256" key="16">
    <source>
        <dbReference type="SAM" id="SignalP"/>
    </source>
</evidence>
<dbReference type="FunFam" id="1.20.1070.10:FF:000136">
    <property type="entry name" value="Adhesion G protein-coupled receptor E5"/>
    <property type="match status" value="1"/>
</dbReference>
<evidence type="ECO:0000259" key="17">
    <source>
        <dbReference type="PROSITE" id="PS50026"/>
    </source>
</evidence>
<evidence type="ECO:0000256" key="3">
    <source>
        <dbReference type="ARBA" id="ARBA00022536"/>
    </source>
</evidence>
<dbReference type="GO" id="GO:0005509">
    <property type="term" value="F:calcium ion binding"/>
    <property type="evidence" value="ECO:0007669"/>
    <property type="project" value="InterPro"/>
</dbReference>
<evidence type="ECO:0000313" key="21">
    <source>
        <dbReference type="Proteomes" id="UP001364617"/>
    </source>
</evidence>
<accession>A0AAN9HAG6</accession>
<dbReference type="InterPro" id="IPR001881">
    <property type="entry name" value="EGF-like_Ca-bd_dom"/>
</dbReference>
<dbReference type="PRINTS" id="PR01278">
    <property type="entry name" value="CD97PROTEIN"/>
</dbReference>
<gene>
    <name evidence="20" type="ORF">R3I93_005630</name>
</gene>
<evidence type="ECO:0000256" key="7">
    <source>
        <dbReference type="ARBA" id="ARBA00022837"/>
    </source>
</evidence>
<evidence type="ECO:0000256" key="12">
    <source>
        <dbReference type="ARBA" id="ARBA00023180"/>
    </source>
</evidence>
<dbReference type="CDD" id="cd00054">
    <property type="entry name" value="EGF_CA"/>
    <property type="match status" value="4"/>
</dbReference>
<evidence type="ECO:0000256" key="5">
    <source>
        <dbReference type="ARBA" id="ARBA00022729"/>
    </source>
</evidence>
<dbReference type="InterPro" id="IPR000203">
    <property type="entry name" value="GPS"/>
</dbReference>
<dbReference type="InterPro" id="IPR046338">
    <property type="entry name" value="GAIN_dom_sf"/>
</dbReference>
<keyword evidence="8" id="KW-0130">Cell adhesion</keyword>
<evidence type="ECO:0000256" key="14">
    <source>
        <dbReference type="SAM" id="MobiDB-lite"/>
    </source>
</evidence>
<feature type="transmembrane region" description="Helical" evidence="15">
    <location>
        <begin position="663"/>
        <end position="687"/>
    </location>
</feature>
<dbReference type="FunFam" id="2.10.25.10:FF:000038">
    <property type="entry name" value="Fibrillin 2"/>
    <property type="match status" value="4"/>
</dbReference>
<feature type="domain" description="EGF-like" evidence="17">
    <location>
        <begin position="86"/>
        <end position="124"/>
    </location>
</feature>
<dbReference type="SMART" id="SM00303">
    <property type="entry name" value="GPS"/>
    <property type="match status" value="1"/>
</dbReference>
<feature type="domain" description="GAIN-B" evidence="18">
    <location>
        <begin position="300"/>
        <end position="473"/>
    </location>
</feature>
<dbReference type="InterPro" id="IPR049883">
    <property type="entry name" value="NOTCH1_EGF-like"/>
</dbReference>
<dbReference type="GO" id="GO:0030855">
    <property type="term" value="P:epithelial cell differentiation"/>
    <property type="evidence" value="ECO:0007669"/>
    <property type="project" value="UniProtKB-ARBA"/>
</dbReference>
<evidence type="ECO:0000256" key="6">
    <source>
        <dbReference type="ARBA" id="ARBA00022737"/>
    </source>
</evidence>
<dbReference type="InterPro" id="IPR017981">
    <property type="entry name" value="GPCR_2-like_7TM"/>
</dbReference>
<comment type="subcellular location">
    <subcellularLocation>
        <location evidence="1">Cell membrane</location>
        <topology evidence="1">Multi-pass membrane protein</topology>
    </subcellularLocation>
</comment>
<dbReference type="SUPFAM" id="SSF57184">
    <property type="entry name" value="Growth factor receptor domain"/>
    <property type="match status" value="1"/>
</dbReference>
<dbReference type="Gene3D" id="2.60.220.50">
    <property type="match status" value="1"/>
</dbReference>
<dbReference type="GO" id="GO:0004930">
    <property type="term" value="F:G protein-coupled receptor activity"/>
    <property type="evidence" value="ECO:0007669"/>
    <property type="project" value="InterPro"/>
</dbReference>
<evidence type="ECO:0000256" key="15">
    <source>
        <dbReference type="SAM" id="Phobius"/>
    </source>
</evidence>
<dbReference type="SUPFAM" id="SSF81321">
    <property type="entry name" value="Family A G protein-coupled receptor-like"/>
    <property type="match status" value="1"/>
</dbReference>
<dbReference type="PROSITE" id="PS01187">
    <property type="entry name" value="EGF_CA"/>
    <property type="match status" value="2"/>
</dbReference>
<dbReference type="Pfam" id="PF07645">
    <property type="entry name" value="EGF_CA"/>
    <property type="match status" value="4"/>
</dbReference>
<keyword evidence="10 15" id="KW-0472">Membrane</keyword>
<dbReference type="GO" id="GO:0007166">
    <property type="term" value="P:cell surface receptor signaling pathway"/>
    <property type="evidence" value="ECO:0007669"/>
    <property type="project" value="InterPro"/>
</dbReference>
<name>A0AAN9HAG6_9TELE</name>
<evidence type="ECO:0000256" key="13">
    <source>
        <dbReference type="PROSITE-ProRule" id="PRU00076"/>
    </source>
</evidence>
<feature type="transmembrane region" description="Helical" evidence="15">
    <location>
        <begin position="542"/>
        <end position="561"/>
    </location>
</feature>
<dbReference type="PROSITE" id="PS01186">
    <property type="entry name" value="EGF_2"/>
    <property type="match status" value="1"/>
</dbReference>
<keyword evidence="5 16" id="KW-0732">Signal</keyword>
<dbReference type="InterPro" id="IPR018097">
    <property type="entry name" value="EGF_Ca-bd_CS"/>
</dbReference>
<evidence type="ECO:0000256" key="1">
    <source>
        <dbReference type="ARBA" id="ARBA00004651"/>
    </source>
</evidence>
<organism evidence="20 21">
    <name type="scientific">Phoxinus phoxinus</name>
    <name type="common">Eurasian minnow</name>
    <dbReference type="NCBI Taxonomy" id="58324"/>
    <lineage>
        <taxon>Eukaryota</taxon>
        <taxon>Metazoa</taxon>
        <taxon>Chordata</taxon>
        <taxon>Craniata</taxon>
        <taxon>Vertebrata</taxon>
        <taxon>Euteleostomi</taxon>
        <taxon>Actinopterygii</taxon>
        <taxon>Neopterygii</taxon>
        <taxon>Teleostei</taxon>
        <taxon>Ostariophysi</taxon>
        <taxon>Cypriniformes</taxon>
        <taxon>Leuciscidae</taxon>
        <taxon>Phoxininae</taxon>
        <taxon>Phoxinus</taxon>
    </lineage>
</organism>
<keyword evidence="21" id="KW-1185">Reference proteome</keyword>
<feature type="transmembrane region" description="Helical" evidence="15">
    <location>
        <begin position="480"/>
        <end position="503"/>
    </location>
</feature>
<dbReference type="PRINTS" id="PR00249">
    <property type="entry name" value="GPCRSECRETIN"/>
</dbReference>
<dbReference type="PROSITE" id="PS50026">
    <property type="entry name" value="EGF_3"/>
    <property type="match status" value="4"/>
</dbReference>
<evidence type="ECO:0000259" key="18">
    <source>
        <dbReference type="PROSITE" id="PS50221"/>
    </source>
</evidence>
<keyword evidence="6" id="KW-0677">Repeat</keyword>
<dbReference type="InterPro" id="IPR000152">
    <property type="entry name" value="EGF-type_Asp/Asn_hydroxyl_site"/>
</dbReference>
<feature type="domain" description="EGF-like" evidence="17">
    <location>
        <begin position="130"/>
        <end position="169"/>
    </location>
</feature>
<feature type="domain" description="EGF-like" evidence="17">
    <location>
        <begin position="39"/>
        <end position="78"/>
    </location>
</feature>
<dbReference type="GO" id="GO:0005886">
    <property type="term" value="C:plasma membrane"/>
    <property type="evidence" value="ECO:0007669"/>
    <property type="project" value="UniProtKB-SubCell"/>
</dbReference>
<keyword evidence="4 15" id="KW-0812">Transmembrane</keyword>
<evidence type="ECO:0000259" key="19">
    <source>
        <dbReference type="PROSITE" id="PS50261"/>
    </source>
</evidence>
<dbReference type="Gene3D" id="1.20.1070.10">
    <property type="entry name" value="Rhodopsin 7-helix transmembrane proteins"/>
    <property type="match status" value="1"/>
</dbReference>
<keyword evidence="11" id="KW-1015">Disulfide bond</keyword>
<evidence type="ECO:0000256" key="8">
    <source>
        <dbReference type="ARBA" id="ARBA00022889"/>
    </source>
</evidence>
<feature type="signal peptide" evidence="16">
    <location>
        <begin position="1"/>
        <end position="25"/>
    </location>
</feature>
<evidence type="ECO:0000256" key="4">
    <source>
        <dbReference type="ARBA" id="ARBA00022692"/>
    </source>
</evidence>
<dbReference type="SMART" id="SM00181">
    <property type="entry name" value="EGF"/>
    <property type="match status" value="4"/>
</dbReference>
<keyword evidence="9 15" id="KW-1133">Transmembrane helix</keyword>
<keyword evidence="2" id="KW-1003">Cell membrane</keyword>
<feature type="domain" description="G-protein coupled receptors family 2 profile 2" evidence="19">
    <location>
        <begin position="478"/>
        <end position="717"/>
    </location>
</feature>
<keyword evidence="3 13" id="KW-0245">EGF-like domain</keyword>
<evidence type="ECO:0008006" key="22">
    <source>
        <dbReference type="Google" id="ProtNLM"/>
    </source>
</evidence>
<keyword evidence="7" id="KW-0106">Calcium</keyword>
<dbReference type="PANTHER" id="PTHR12011">
    <property type="entry name" value="ADHESION G-PROTEIN COUPLED RECEPTOR"/>
    <property type="match status" value="1"/>
</dbReference>
<feature type="chain" id="PRO_5042974228" description="CD97 antigen-like" evidence="16">
    <location>
        <begin position="26"/>
        <end position="765"/>
    </location>
</feature>
<dbReference type="SUPFAM" id="SSF57196">
    <property type="entry name" value="EGF/Laminin"/>
    <property type="match status" value="1"/>
</dbReference>
<dbReference type="PROSITE" id="PS50261">
    <property type="entry name" value="G_PROTEIN_RECEP_F2_4"/>
    <property type="match status" value="1"/>
</dbReference>
<feature type="transmembrane region" description="Helical" evidence="15">
    <location>
        <begin position="515"/>
        <end position="536"/>
    </location>
</feature>
<feature type="transmembrane region" description="Helical" evidence="15">
    <location>
        <begin position="693"/>
        <end position="716"/>
    </location>
</feature>
<evidence type="ECO:0000256" key="11">
    <source>
        <dbReference type="ARBA" id="ARBA00023157"/>
    </source>
</evidence>
<dbReference type="InterPro" id="IPR000742">
    <property type="entry name" value="EGF"/>
</dbReference>
<feature type="compositionally biased region" description="Polar residues" evidence="14">
    <location>
        <begin position="741"/>
        <end position="765"/>
    </location>
</feature>
<feature type="region of interest" description="Disordered" evidence="14">
    <location>
        <begin position="737"/>
        <end position="765"/>
    </location>
</feature>
<feature type="transmembrane region" description="Helical" evidence="15">
    <location>
        <begin position="581"/>
        <end position="602"/>
    </location>
</feature>
<feature type="transmembrane region" description="Helical" evidence="15">
    <location>
        <begin position="622"/>
        <end position="642"/>
    </location>
</feature>
<reference evidence="20 21" key="1">
    <citation type="submission" date="2024-02" db="EMBL/GenBank/DDBJ databases">
        <title>Chromosome-level genome assembly of the Eurasian Minnow (Phoxinus phoxinus).</title>
        <authorList>
            <person name="Oriowo T.O."/>
            <person name="Martin S."/>
            <person name="Stange M."/>
            <person name="Chrysostomakis Y."/>
            <person name="Brown T."/>
            <person name="Winkler S."/>
            <person name="Kukowka S."/>
            <person name="Myers E.W."/>
            <person name="Bohne A."/>
        </authorList>
    </citation>
    <scope>NUCLEOTIDE SEQUENCE [LARGE SCALE GENOMIC DNA]</scope>
    <source>
        <strain evidence="20">ZFMK-TIS-60720</strain>
        <tissue evidence="20">Whole Organism</tissue>
    </source>
</reference>
<dbReference type="Pfam" id="PF00002">
    <property type="entry name" value="7tm_2"/>
    <property type="match status" value="1"/>
</dbReference>
<dbReference type="GO" id="GO:0007155">
    <property type="term" value="P:cell adhesion"/>
    <property type="evidence" value="ECO:0007669"/>
    <property type="project" value="UniProtKB-KW"/>
</dbReference>
<dbReference type="PROSITE" id="PS00010">
    <property type="entry name" value="ASX_HYDROXYL"/>
    <property type="match status" value="4"/>
</dbReference>
<dbReference type="AlphaFoldDB" id="A0AAN9HAG6"/>
<dbReference type="Proteomes" id="UP001364617">
    <property type="component" value="Unassembled WGS sequence"/>
</dbReference>
<dbReference type="InterPro" id="IPR009030">
    <property type="entry name" value="Growth_fac_rcpt_cys_sf"/>
</dbReference>
<dbReference type="Pfam" id="PF01825">
    <property type="entry name" value="GPS"/>
    <property type="match status" value="1"/>
</dbReference>